<dbReference type="InterPro" id="IPR011701">
    <property type="entry name" value="MFS"/>
</dbReference>
<dbReference type="GO" id="GO:0046677">
    <property type="term" value="P:response to antibiotic"/>
    <property type="evidence" value="ECO:0007669"/>
    <property type="project" value="UniProtKB-KW"/>
</dbReference>
<dbReference type="InterPro" id="IPR036259">
    <property type="entry name" value="MFS_trans_sf"/>
</dbReference>
<dbReference type="SUPFAM" id="SSF103473">
    <property type="entry name" value="MFS general substrate transporter"/>
    <property type="match status" value="1"/>
</dbReference>
<evidence type="ECO:0000256" key="12">
    <source>
        <dbReference type="SAM" id="Phobius"/>
    </source>
</evidence>
<dbReference type="GO" id="GO:0005886">
    <property type="term" value="C:plasma membrane"/>
    <property type="evidence" value="ECO:0007669"/>
    <property type="project" value="UniProtKB-SubCell"/>
</dbReference>
<dbReference type="GeneID" id="98066021"/>
<keyword evidence="15" id="KW-1185">Reference proteome</keyword>
<evidence type="ECO:0000256" key="4">
    <source>
        <dbReference type="ARBA" id="ARBA00022475"/>
    </source>
</evidence>
<feature type="transmembrane region" description="Helical" evidence="12">
    <location>
        <begin position="357"/>
        <end position="378"/>
    </location>
</feature>
<keyword evidence="4" id="KW-1003">Cell membrane</keyword>
<evidence type="ECO:0000256" key="7">
    <source>
        <dbReference type="ARBA" id="ARBA00022989"/>
    </source>
</evidence>
<feature type="transmembrane region" description="Helical" evidence="12">
    <location>
        <begin position="260"/>
        <end position="281"/>
    </location>
</feature>
<feature type="transmembrane region" description="Helical" evidence="12">
    <location>
        <begin position="318"/>
        <end position="336"/>
    </location>
</feature>
<evidence type="ECO:0000256" key="9">
    <source>
        <dbReference type="ARBA" id="ARBA00023251"/>
    </source>
</evidence>
<comment type="subcellular location">
    <subcellularLocation>
        <location evidence="1">Cell inner membrane</location>
        <topology evidence="1">Multi-pass membrane protein</topology>
    </subcellularLocation>
</comment>
<evidence type="ECO:0000256" key="11">
    <source>
        <dbReference type="ARBA" id="ARBA00040126"/>
    </source>
</evidence>
<dbReference type="PANTHER" id="PTHR23502:SF43">
    <property type="entry name" value="MULTIDRUG TRANSPORTER MDFA"/>
    <property type="match status" value="1"/>
</dbReference>
<feature type="transmembrane region" description="Helical" evidence="12">
    <location>
        <begin position="12"/>
        <end position="30"/>
    </location>
</feature>
<dbReference type="GO" id="GO:0015385">
    <property type="term" value="F:sodium:proton antiporter activity"/>
    <property type="evidence" value="ECO:0007669"/>
    <property type="project" value="TreeGrafter"/>
</dbReference>
<keyword evidence="5" id="KW-0997">Cell inner membrane</keyword>
<keyword evidence="7 12" id="KW-1133">Transmembrane helix</keyword>
<gene>
    <name evidence="14" type="ORF">A6J39_010810</name>
</gene>
<dbReference type="InterPro" id="IPR005829">
    <property type="entry name" value="Sugar_transporter_CS"/>
</dbReference>
<organism evidence="14 15">
    <name type="scientific">Legionella anisa</name>
    <dbReference type="NCBI Taxonomy" id="28082"/>
    <lineage>
        <taxon>Bacteria</taxon>
        <taxon>Pseudomonadati</taxon>
        <taxon>Pseudomonadota</taxon>
        <taxon>Gammaproteobacteria</taxon>
        <taxon>Legionellales</taxon>
        <taxon>Legionellaceae</taxon>
        <taxon>Legionella</taxon>
    </lineage>
</organism>
<evidence type="ECO:0000256" key="1">
    <source>
        <dbReference type="ARBA" id="ARBA00004429"/>
    </source>
</evidence>
<evidence type="ECO:0000256" key="5">
    <source>
        <dbReference type="ARBA" id="ARBA00022519"/>
    </source>
</evidence>
<feature type="transmembrane region" description="Helical" evidence="12">
    <location>
        <begin position="293"/>
        <end position="312"/>
    </location>
</feature>
<keyword evidence="3" id="KW-0813">Transport</keyword>
<sequence length="424" mass="47234">MAEPLIPISKNQALIFTCFFVMYEFLTYIANDMIMPGMIHVVRSFNAPESAVATSLSVYILGGASLQIFLGPISDSYGRRPMMLLGAFLFFIFTLFIASSNSMNQFLIARFFQGMGLCFIGVIGYATIQEIFEEMDAIRLISIMANVAILAPLLGPLIGAIVIHYTSWRYIFVTIAFGALVTLWGLWRYMPEPIGQIKKNGELTPKTKFTAHKVFKNYKDLFTNKRFCFGTLAAGTVGIPCIAWIALAPIILIVEAKLSVIQYGLWQLPVFGATILGNWFLHKLTYKFKIEQIVFLGCFIMIIGAVLTSLLPFLYGNAYYYLLPGTIIYFFALSVINAPLNRYCLFVTHVSKGTASALVSLCVMVVGALGTEIANLFYKQHNNLHFALYCNAIQFIFLIFIGLTFLPKEPVAAESADTSDNISM</sequence>
<dbReference type="Proteomes" id="UP000192511">
    <property type="component" value="Unassembled WGS sequence"/>
</dbReference>
<accession>A0AAX0WUA9</accession>
<dbReference type="EMBL" id="NBTX02000004">
    <property type="protein sequence ID" value="PNL61655.1"/>
    <property type="molecule type" value="Genomic_DNA"/>
</dbReference>
<dbReference type="PROSITE" id="PS00216">
    <property type="entry name" value="SUGAR_TRANSPORT_1"/>
    <property type="match status" value="1"/>
</dbReference>
<feature type="transmembrane region" description="Helical" evidence="12">
    <location>
        <begin position="140"/>
        <end position="164"/>
    </location>
</feature>
<feature type="transmembrane region" description="Helical" evidence="12">
    <location>
        <begin position="82"/>
        <end position="100"/>
    </location>
</feature>
<evidence type="ECO:0000256" key="10">
    <source>
        <dbReference type="ARBA" id="ARBA00038406"/>
    </source>
</evidence>
<proteinExistence type="inferred from homology"/>
<dbReference type="InterPro" id="IPR020846">
    <property type="entry name" value="MFS_dom"/>
</dbReference>
<feature type="transmembrane region" description="Helical" evidence="12">
    <location>
        <begin position="50"/>
        <end position="70"/>
    </location>
</feature>
<dbReference type="GO" id="GO:1990961">
    <property type="term" value="P:xenobiotic detoxification by transmembrane export across the plasma membrane"/>
    <property type="evidence" value="ECO:0007669"/>
    <property type="project" value="TreeGrafter"/>
</dbReference>
<feature type="transmembrane region" description="Helical" evidence="12">
    <location>
        <begin position="170"/>
        <end position="190"/>
    </location>
</feature>
<feature type="domain" description="Major facilitator superfamily (MFS) profile" evidence="13">
    <location>
        <begin position="16"/>
        <end position="410"/>
    </location>
</feature>
<name>A0AAX0WUA9_9GAMM</name>
<evidence type="ECO:0000313" key="15">
    <source>
        <dbReference type="Proteomes" id="UP000192511"/>
    </source>
</evidence>
<dbReference type="AlphaFoldDB" id="A0AAX0WUA9"/>
<protein>
    <recommendedName>
        <fullName evidence="11">Multidrug transporter MdfA</fullName>
    </recommendedName>
</protein>
<feature type="transmembrane region" description="Helical" evidence="12">
    <location>
        <begin position="384"/>
        <end position="406"/>
    </location>
</feature>
<comment type="subunit">
    <text evidence="2">Monomer.</text>
</comment>
<keyword evidence="6 12" id="KW-0812">Transmembrane</keyword>
<evidence type="ECO:0000256" key="3">
    <source>
        <dbReference type="ARBA" id="ARBA00022448"/>
    </source>
</evidence>
<evidence type="ECO:0000256" key="2">
    <source>
        <dbReference type="ARBA" id="ARBA00011245"/>
    </source>
</evidence>
<comment type="caution">
    <text evidence="14">The sequence shown here is derived from an EMBL/GenBank/DDBJ whole genome shotgun (WGS) entry which is preliminary data.</text>
</comment>
<dbReference type="RefSeq" id="WP_019232174.1">
    <property type="nucleotide sequence ID" value="NZ_CAAAHR010000049.1"/>
</dbReference>
<evidence type="ECO:0000313" key="14">
    <source>
        <dbReference type="EMBL" id="PNL61655.1"/>
    </source>
</evidence>
<feature type="transmembrane region" description="Helical" evidence="12">
    <location>
        <begin position="227"/>
        <end position="254"/>
    </location>
</feature>
<keyword evidence="9" id="KW-0046">Antibiotic resistance</keyword>
<evidence type="ECO:0000256" key="6">
    <source>
        <dbReference type="ARBA" id="ARBA00022692"/>
    </source>
</evidence>
<dbReference type="PROSITE" id="PS50850">
    <property type="entry name" value="MFS"/>
    <property type="match status" value="1"/>
</dbReference>
<comment type="similarity">
    <text evidence="10">Belongs to the major facilitator superfamily. MdfA family.</text>
</comment>
<dbReference type="Gene3D" id="1.20.1720.10">
    <property type="entry name" value="Multidrug resistance protein D"/>
    <property type="match status" value="1"/>
</dbReference>
<evidence type="ECO:0000259" key="13">
    <source>
        <dbReference type="PROSITE" id="PS50850"/>
    </source>
</evidence>
<feature type="transmembrane region" description="Helical" evidence="12">
    <location>
        <begin position="106"/>
        <end position="128"/>
    </location>
</feature>
<keyword evidence="8 12" id="KW-0472">Membrane</keyword>
<dbReference type="PANTHER" id="PTHR23502">
    <property type="entry name" value="MAJOR FACILITATOR SUPERFAMILY"/>
    <property type="match status" value="1"/>
</dbReference>
<evidence type="ECO:0000256" key="8">
    <source>
        <dbReference type="ARBA" id="ARBA00023136"/>
    </source>
</evidence>
<dbReference type="CDD" id="cd17320">
    <property type="entry name" value="MFS_MdfA_MDR_like"/>
    <property type="match status" value="1"/>
</dbReference>
<reference evidence="14" key="1">
    <citation type="submission" date="2017-12" db="EMBL/GenBank/DDBJ databases">
        <title>FDA dAtabase for Regulatory Grade micrObial Sequences (FDA-ARGOS): Supporting development and validation of Infectious Disease Dx tests.</title>
        <authorList>
            <person name="Kerrigan L."/>
            <person name="Tallon L.J."/>
            <person name="Sadzewicz L."/>
            <person name="Sengamalay N."/>
            <person name="Ott S."/>
            <person name="Godinez A."/>
            <person name="Nagaraj S."/>
            <person name="Vavikolanu K."/>
            <person name="Vyas G."/>
            <person name="Nadendla S."/>
            <person name="Aluvathingal J."/>
            <person name="Sichtig H."/>
        </authorList>
    </citation>
    <scope>NUCLEOTIDE SEQUENCE [LARGE SCALE GENOMIC DNA]</scope>
    <source>
        <strain evidence="14">FDAARGOS_200</strain>
    </source>
</reference>
<dbReference type="Pfam" id="PF07690">
    <property type="entry name" value="MFS_1"/>
    <property type="match status" value="1"/>
</dbReference>